<keyword evidence="2" id="KW-0813">Transport</keyword>
<dbReference type="GO" id="GO:0005886">
    <property type="term" value="C:plasma membrane"/>
    <property type="evidence" value="ECO:0007669"/>
    <property type="project" value="UniProtKB-SubCell"/>
</dbReference>
<evidence type="ECO:0000256" key="7">
    <source>
        <dbReference type="SAM" id="Phobius"/>
    </source>
</evidence>
<feature type="transmembrane region" description="Helical" evidence="7">
    <location>
        <begin position="38"/>
        <end position="60"/>
    </location>
</feature>
<evidence type="ECO:0000313" key="9">
    <source>
        <dbReference type="Proteomes" id="UP000267821"/>
    </source>
</evidence>
<dbReference type="AlphaFoldDB" id="A0A3N4L7Q3"/>
<dbReference type="EMBL" id="ML121605">
    <property type="protein sequence ID" value="RPB18883.1"/>
    <property type="molecule type" value="Genomic_DNA"/>
</dbReference>
<proteinExistence type="predicted"/>
<evidence type="ECO:0000256" key="2">
    <source>
        <dbReference type="ARBA" id="ARBA00022448"/>
    </source>
</evidence>
<keyword evidence="3" id="KW-1003">Cell membrane</keyword>
<dbReference type="PANTHER" id="PTHR43549">
    <property type="entry name" value="MULTIDRUG RESISTANCE PROTEIN YPNP-RELATED"/>
    <property type="match status" value="1"/>
</dbReference>
<accession>A0A3N4L7Q3</accession>
<evidence type="ECO:0000256" key="1">
    <source>
        <dbReference type="ARBA" id="ARBA00004651"/>
    </source>
</evidence>
<feature type="transmembrane region" description="Helical" evidence="7">
    <location>
        <begin position="216"/>
        <end position="236"/>
    </location>
</feature>
<feature type="transmembrane region" description="Helical" evidence="7">
    <location>
        <begin position="148"/>
        <end position="170"/>
    </location>
</feature>
<feature type="transmembrane region" description="Helical" evidence="7">
    <location>
        <begin position="182"/>
        <end position="204"/>
    </location>
</feature>
<dbReference type="Proteomes" id="UP000267821">
    <property type="component" value="Unassembled WGS sequence"/>
</dbReference>
<feature type="transmembrane region" description="Helical" evidence="7">
    <location>
        <begin position="443"/>
        <end position="462"/>
    </location>
</feature>
<keyword evidence="6 7" id="KW-0472">Membrane</keyword>
<organism evidence="8 9">
    <name type="scientific">Terfezia boudieri ATCC MYA-4762</name>
    <dbReference type="NCBI Taxonomy" id="1051890"/>
    <lineage>
        <taxon>Eukaryota</taxon>
        <taxon>Fungi</taxon>
        <taxon>Dikarya</taxon>
        <taxon>Ascomycota</taxon>
        <taxon>Pezizomycotina</taxon>
        <taxon>Pezizomycetes</taxon>
        <taxon>Pezizales</taxon>
        <taxon>Pezizaceae</taxon>
        <taxon>Terfezia</taxon>
    </lineage>
</organism>
<gene>
    <name evidence="8" type="ORF">L211DRAFT_831122</name>
</gene>
<feature type="transmembrane region" description="Helical" evidence="7">
    <location>
        <begin position="113"/>
        <end position="136"/>
    </location>
</feature>
<evidence type="ECO:0000313" key="8">
    <source>
        <dbReference type="EMBL" id="RPB18883.1"/>
    </source>
</evidence>
<keyword evidence="5 7" id="KW-1133">Transmembrane helix</keyword>
<dbReference type="InParanoid" id="A0A3N4L7Q3"/>
<protein>
    <submittedName>
        <fullName evidence="8">Uncharacterized protein</fullName>
    </submittedName>
</protein>
<feature type="transmembrane region" description="Helical" evidence="7">
    <location>
        <begin position="366"/>
        <end position="389"/>
    </location>
</feature>
<keyword evidence="9" id="KW-1185">Reference proteome</keyword>
<keyword evidence="4 7" id="KW-0812">Transmembrane</keyword>
<name>A0A3N4L7Q3_9PEZI</name>
<comment type="subcellular location">
    <subcellularLocation>
        <location evidence="1">Cell membrane</location>
        <topology evidence="1">Multi-pass membrane protein</topology>
    </subcellularLocation>
</comment>
<dbReference type="InterPro" id="IPR052031">
    <property type="entry name" value="Membrane_Transporter-Flippase"/>
</dbReference>
<dbReference type="PANTHER" id="PTHR43549:SF2">
    <property type="entry name" value="MULTIDRUG RESISTANCE PROTEIN NORM-RELATED"/>
    <property type="match status" value="1"/>
</dbReference>
<sequence>MKNTTLREEESDNHNDERVDVAEPSLQWWSRERFTGAILFNAASFLLPAIYGTLAKLWIAKIDPRMVVTTDVYTYIGVLVEVLNEGLPRVSYLIIGDKSSRSVSSRVQLTNTLIVFQSMLGLIMSIVFVICAQQFANAFVPEPVRSASLTYVRIAAFSSLTSTLEVAVGYSTRALDKPDVPLLISGVKTAANIVLDMLFLSPFRVAKIKPTVNTQAVIRLICDALAAGCGLTYYLVKSRRHVTEDRRANNIDADTGNSPTSLRPSMKALSILARPGFFTFIESAFRNVIYLWLVSGVVKMGETYATAWGIFNTIRWGLVMVPVQALEASASTFIGHHWGVWRKRVGVENYRAKATNKDLIYISRTAFISVLCVVVVEIPIFLLLTFLFIRPFAHYLSASDPVADVVQKMWRTVDWCYIIYGVSTQLSTILLATRPEMYWWKSFMSNLFWDLPWAIAVTRIGITPDTAWKWHGIIFGGSLVWNGFVTVAWIILWGWFLKRGKAIWGLTGTEWWPVSL</sequence>
<feature type="transmembrane region" description="Helical" evidence="7">
    <location>
        <begin position="409"/>
        <end position="431"/>
    </location>
</feature>
<reference evidence="8 9" key="1">
    <citation type="journal article" date="2018" name="Nat. Ecol. Evol.">
        <title>Pezizomycetes genomes reveal the molecular basis of ectomycorrhizal truffle lifestyle.</title>
        <authorList>
            <person name="Murat C."/>
            <person name="Payen T."/>
            <person name="Noel B."/>
            <person name="Kuo A."/>
            <person name="Morin E."/>
            <person name="Chen J."/>
            <person name="Kohler A."/>
            <person name="Krizsan K."/>
            <person name="Balestrini R."/>
            <person name="Da Silva C."/>
            <person name="Montanini B."/>
            <person name="Hainaut M."/>
            <person name="Levati E."/>
            <person name="Barry K.W."/>
            <person name="Belfiori B."/>
            <person name="Cichocki N."/>
            <person name="Clum A."/>
            <person name="Dockter R.B."/>
            <person name="Fauchery L."/>
            <person name="Guy J."/>
            <person name="Iotti M."/>
            <person name="Le Tacon F."/>
            <person name="Lindquist E.A."/>
            <person name="Lipzen A."/>
            <person name="Malagnac F."/>
            <person name="Mello A."/>
            <person name="Molinier V."/>
            <person name="Miyauchi S."/>
            <person name="Poulain J."/>
            <person name="Riccioni C."/>
            <person name="Rubini A."/>
            <person name="Sitrit Y."/>
            <person name="Splivallo R."/>
            <person name="Traeger S."/>
            <person name="Wang M."/>
            <person name="Zifcakova L."/>
            <person name="Wipf D."/>
            <person name="Zambonelli A."/>
            <person name="Paolocci F."/>
            <person name="Nowrousian M."/>
            <person name="Ottonello S."/>
            <person name="Baldrian P."/>
            <person name="Spatafora J.W."/>
            <person name="Henrissat B."/>
            <person name="Nagy L.G."/>
            <person name="Aury J.M."/>
            <person name="Wincker P."/>
            <person name="Grigoriev I.V."/>
            <person name="Bonfante P."/>
            <person name="Martin F.M."/>
        </authorList>
    </citation>
    <scope>NUCLEOTIDE SEQUENCE [LARGE SCALE GENOMIC DNA]</scope>
    <source>
        <strain evidence="8 9">ATCC MYA-4762</strain>
    </source>
</reference>
<feature type="transmembrane region" description="Helical" evidence="7">
    <location>
        <begin position="474"/>
        <end position="496"/>
    </location>
</feature>
<dbReference type="OrthoDB" id="2119662at2759"/>
<evidence type="ECO:0000256" key="5">
    <source>
        <dbReference type="ARBA" id="ARBA00022989"/>
    </source>
</evidence>
<evidence type="ECO:0000256" key="3">
    <source>
        <dbReference type="ARBA" id="ARBA00022475"/>
    </source>
</evidence>
<evidence type="ECO:0000256" key="6">
    <source>
        <dbReference type="ARBA" id="ARBA00023136"/>
    </source>
</evidence>
<dbReference type="STRING" id="1051890.A0A3N4L7Q3"/>
<evidence type="ECO:0000256" key="4">
    <source>
        <dbReference type="ARBA" id="ARBA00022692"/>
    </source>
</evidence>